<evidence type="ECO:0000256" key="6">
    <source>
        <dbReference type="ARBA" id="ARBA00023136"/>
    </source>
</evidence>
<gene>
    <name evidence="9" type="ORF">MNB_SV-15-278</name>
</gene>
<feature type="transmembrane region" description="Helical" evidence="7">
    <location>
        <begin position="101"/>
        <end position="130"/>
    </location>
</feature>
<feature type="transmembrane region" description="Helical" evidence="7">
    <location>
        <begin position="27"/>
        <end position="48"/>
    </location>
</feature>
<dbReference type="AlphaFoldDB" id="A0A1W1EII0"/>
<reference evidence="9" key="1">
    <citation type="submission" date="2016-10" db="EMBL/GenBank/DDBJ databases">
        <authorList>
            <person name="de Groot N.N."/>
        </authorList>
    </citation>
    <scope>NUCLEOTIDE SEQUENCE</scope>
</reference>
<dbReference type="GO" id="GO:0140359">
    <property type="term" value="F:ABC-type transporter activity"/>
    <property type="evidence" value="ECO:0007669"/>
    <property type="project" value="InterPro"/>
</dbReference>
<evidence type="ECO:0000313" key="9">
    <source>
        <dbReference type="EMBL" id="SHO80675.1"/>
    </source>
</evidence>
<sequence>MKHNILLAFSFAKRDFRERYVDTGLGQFWYILSPLVMIFIYSVIFSDFMKMKQNIIDNSYAYSIYLIPGLLAWTSFSTIIMRLNSSFIDKSNLIKKISVPMYTFQLSIILTELFLFSIAISLALIFLFIVNQPITLTFLWLIPIMILQTLFAFGLGVILSLFTPFFKDLKEVVPIIIQLWFWMTPIIYMASMIENKYPALLIYNPFYYFIKVYQDIFLYSKAPAFDKVGLMLLMTTITILVAGYLYKKMVSTIKDII</sequence>
<protein>
    <submittedName>
        <fullName evidence="9">O-antigen export system permease protein RfbD</fullName>
    </submittedName>
</protein>
<dbReference type="EMBL" id="FRYL01000016">
    <property type="protein sequence ID" value="SHO80675.1"/>
    <property type="molecule type" value="Genomic_DNA"/>
</dbReference>
<evidence type="ECO:0000256" key="3">
    <source>
        <dbReference type="ARBA" id="ARBA00022475"/>
    </source>
</evidence>
<feature type="domain" description="ABC transmembrane type-2" evidence="8">
    <location>
        <begin position="25"/>
        <end position="249"/>
    </location>
</feature>
<evidence type="ECO:0000256" key="7">
    <source>
        <dbReference type="SAM" id="Phobius"/>
    </source>
</evidence>
<name>A0A1W1EII0_9ZZZZ</name>
<keyword evidence="2" id="KW-0813">Transport</keyword>
<proteinExistence type="predicted"/>
<accession>A0A1W1EII0</accession>
<evidence type="ECO:0000259" key="8">
    <source>
        <dbReference type="PROSITE" id="PS51012"/>
    </source>
</evidence>
<keyword evidence="3" id="KW-1003">Cell membrane</keyword>
<feature type="transmembrane region" description="Helical" evidence="7">
    <location>
        <begin position="197"/>
        <end position="216"/>
    </location>
</feature>
<dbReference type="Pfam" id="PF01061">
    <property type="entry name" value="ABC2_membrane"/>
    <property type="match status" value="1"/>
</dbReference>
<dbReference type="PANTHER" id="PTHR30413:SF10">
    <property type="entry name" value="CAPSULE POLYSACCHARIDE EXPORT INNER-MEMBRANE PROTEIN CTRC"/>
    <property type="match status" value="1"/>
</dbReference>
<organism evidence="9">
    <name type="scientific">hydrothermal vent metagenome</name>
    <dbReference type="NCBI Taxonomy" id="652676"/>
    <lineage>
        <taxon>unclassified sequences</taxon>
        <taxon>metagenomes</taxon>
        <taxon>ecological metagenomes</taxon>
    </lineage>
</organism>
<dbReference type="GO" id="GO:0015920">
    <property type="term" value="P:lipopolysaccharide transport"/>
    <property type="evidence" value="ECO:0007669"/>
    <property type="project" value="TreeGrafter"/>
</dbReference>
<keyword evidence="6 7" id="KW-0472">Membrane</keyword>
<evidence type="ECO:0000256" key="2">
    <source>
        <dbReference type="ARBA" id="ARBA00022448"/>
    </source>
</evidence>
<evidence type="ECO:0000256" key="4">
    <source>
        <dbReference type="ARBA" id="ARBA00022692"/>
    </source>
</evidence>
<dbReference type="InterPro" id="IPR047817">
    <property type="entry name" value="ABC2_TM_bact-type"/>
</dbReference>
<keyword evidence="5 7" id="KW-1133">Transmembrane helix</keyword>
<dbReference type="PROSITE" id="PS51012">
    <property type="entry name" value="ABC_TM2"/>
    <property type="match status" value="1"/>
</dbReference>
<dbReference type="InterPro" id="IPR013525">
    <property type="entry name" value="ABC2_TM"/>
</dbReference>
<keyword evidence="4 7" id="KW-0812">Transmembrane</keyword>
<feature type="transmembrane region" description="Helical" evidence="7">
    <location>
        <begin position="137"/>
        <end position="166"/>
    </location>
</feature>
<evidence type="ECO:0000256" key="5">
    <source>
        <dbReference type="ARBA" id="ARBA00022989"/>
    </source>
</evidence>
<dbReference type="PANTHER" id="PTHR30413">
    <property type="entry name" value="INNER MEMBRANE TRANSPORT PERMEASE"/>
    <property type="match status" value="1"/>
</dbReference>
<feature type="transmembrane region" description="Helical" evidence="7">
    <location>
        <begin position="172"/>
        <end position="190"/>
    </location>
</feature>
<comment type="subcellular location">
    <subcellularLocation>
        <location evidence="1">Cell membrane</location>
        <topology evidence="1">Multi-pass membrane protein</topology>
    </subcellularLocation>
</comment>
<feature type="transmembrane region" description="Helical" evidence="7">
    <location>
        <begin position="228"/>
        <end position="246"/>
    </location>
</feature>
<evidence type="ECO:0000256" key="1">
    <source>
        <dbReference type="ARBA" id="ARBA00004651"/>
    </source>
</evidence>
<dbReference type="GO" id="GO:0005886">
    <property type="term" value="C:plasma membrane"/>
    <property type="evidence" value="ECO:0007669"/>
    <property type="project" value="UniProtKB-SubCell"/>
</dbReference>
<feature type="transmembrane region" description="Helical" evidence="7">
    <location>
        <begin position="60"/>
        <end position="81"/>
    </location>
</feature>